<dbReference type="InterPro" id="IPR006860">
    <property type="entry name" value="FecR"/>
</dbReference>
<dbReference type="PANTHER" id="PTHR30273:SF2">
    <property type="entry name" value="PROTEIN FECR"/>
    <property type="match status" value="1"/>
</dbReference>
<organism evidence="2">
    <name type="scientific">plant metagenome</name>
    <dbReference type="NCBI Taxonomy" id="1297885"/>
    <lineage>
        <taxon>unclassified sequences</taxon>
        <taxon>metagenomes</taxon>
        <taxon>organismal metagenomes</taxon>
    </lineage>
</organism>
<protein>
    <submittedName>
        <fullName evidence="2">Sigma factor regulator VreR (Cytoplasmic membrane-localized) of trans-envelope signaling system</fullName>
    </submittedName>
</protein>
<dbReference type="GO" id="GO:0016989">
    <property type="term" value="F:sigma factor antagonist activity"/>
    <property type="evidence" value="ECO:0007669"/>
    <property type="project" value="TreeGrafter"/>
</dbReference>
<accession>A0A484NR58</accession>
<proteinExistence type="predicted"/>
<reference evidence="2" key="1">
    <citation type="submission" date="2019-03" db="EMBL/GenBank/DDBJ databases">
        <authorList>
            <person name="Danneels B."/>
        </authorList>
    </citation>
    <scope>NUCLEOTIDE SEQUENCE</scope>
</reference>
<dbReference type="PANTHER" id="PTHR30273">
    <property type="entry name" value="PERIPLASMIC SIGNAL SENSOR AND SIGMA FACTOR ACTIVATOR FECR-RELATED"/>
    <property type="match status" value="1"/>
</dbReference>
<dbReference type="EMBL" id="CAADHY010000001">
    <property type="protein sequence ID" value="VFR16043.1"/>
    <property type="molecule type" value="Genomic_DNA"/>
</dbReference>
<dbReference type="Pfam" id="PF04773">
    <property type="entry name" value="FecR"/>
    <property type="match status" value="1"/>
</dbReference>
<evidence type="ECO:0000313" key="2">
    <source>
        <dbReference type="EMBL" id="VFR16043.1"/>
    </source>
</evidence>
<name>A0A484NR58_9ZZZZ</name>
<dbReference type="Gene3D" id="2.60.120.1440">
    <property type="match status" value="1"/>
</dbReference>
<evidence type="ECO:0000259" key="1">
    <source>
        <dbReference type="Pfam" id="PF04773"/>
    </source>
</evidence>
<feature type="domain" description="FecR protein" evidence="1">
    <location>
        <begin position="229"/>
        <end position="318"/>
    </location>
</feature>
<dbReference type="Gene3D" id="3.55.50.30">
    <property type="match status" value="1"/>
</dbReference>
<dbReference type="InterPro" id="IPR012373">
    <property type="entry name" value="Ferrdict_sens_TM"/>
</dbReference>
<sequence length="430" mass="46690">MSEKTLARLSVTDRLAWLRECMEPADGRMREDADCGDLSLLARQVDSLPPRLRHILYSVRIERAASQVLAQRWGISTRLVARELQAAHESCVQGIMAGPGLRAVAKGAEEAGGGAAVLTEARAWVRVLSMGQPTDECLDAFTQWRAQSRGHMQRWHQAAREWEILGRVLHAEPADPEPAQRGLRAPLPRLTRRGFMGAAIAGATALGAFAIARPPLGLWPSWQVLGAEFRTGTGERRRIGLGEGAYVELNTQTSLSLPTDAGGVRVELFAGEIAVDNGRAIPLRILAGGGRVDVGQGGVELRTLEGGRVVVRATEGTAQVFHAQREVSLVAGQQVSYGSSGMDAVRRATSGTSDGAWRRGRVVFQDTPLAEAVAEINRYRPGRVVLMDSALGRQRISGRFRVDALDRAIILIEQLYRARVRRLGDVVILS</sequence>
<dbReference type="AlphaFoldDB" id="A0A484NR58"/>
<gene>
    <name evidence="2" type="ORF">AMP9_3035</name>
</gene>